<dbReference type="InterPro" id="IPR044149">
    <property type="entry name" value="Nitrilases_CHs"/>
</dbReference>
<feature type="active site" description="Proton acceptor" evidence="2">
    <location>
        <position position="42"/>
    </location>
</feature>
<protein>
    <submittedName>
        <fullName evidence="4">Nitrilase/cyanide hydratase and apolipoprotein N-acyltransferase</fullName>
    </submittedName>
</protein>
<reference evidence="4 5" key="1">
    <citation type="submission" date="2023-04" db="EMBL/GenBank/DDBJ databases">
        <title>Colletotrichum tabacum stain YC1 causing leaf anthracnose on Nicotiana tabacum(L.) cv.</title>
        <authorList>
            <person name="Ji Z."/>
            <person name="Wang M."/>
            <person name="Zhang J."/>
            <person name="Wang N."/>
            <person name="Zhou Z."/>
        </authorList>
    </citation>
    <scope>NUCLEOTIDE SEQUENCE [LARGE SCALE GENOMIC DNA]</scope>
    <source>
        <strain evidence="4 5">YC1</strain>
    </source>
</reference>
<evidence type="ECO:0000256" key="2">
    <source>
        <dbReference type="PROSITE-ProRule" id="PRU10139"/>
    </source>
</evidence>
<dbReference type="InterPro" id="IPR036526">
    <property type="entry name" value="C-N_Hydrolase_sf"/>
</dbReference>
<dbReference type="Gene3D" id="3.60.110.10">
    <property type="entry name" value="Carbon-nitrogen hydrolase"/>
    <property type="match status" value="1"/>
</dbReference>
<feature type="domain" description="CN hydrolase" evidence="3">
    <location>
        <begin position="2"/>
        <end position="279"/>
    </location>
</feature>
<dbReference type="CDD" id="cd07564">
    <property type="entry name" value="nitrilases_CHs"/>
    <property type="match status" value="1"/>
</dbReference>
<dbReference type="InterPro" id="IPR000132">
    <property type="entry name" value="Nitrilase/CN_hydratase_CS"/>
</dbReference>
<dbReference type="PROSITE" id="PS50263">
    <property type="entry name" value="CN_HYDROLASE"/>
    <property type="match status" value="1"/>
</dbReference>
<dbReference type="GO" id="GO:0000257">
    <property type="term" value="F:nitrilase activity"/>
    <property type="evidence" value="ECO:0007669"/>
    <property type="project" value="UniProtKB-ARBA"/>
</dbReference>
<name>A0AAV9TRU2_9PEZI</name>
<dbReference type="AlphaFoldDB" id="A0AAV9TRU2"/>
<evidence type="ECO:0000313" key="4">
    <source>
        <dbReference type="EMBL" id="KAK6225322.1"/>
    </source>
</evidence>
<evidence type="ECO:0000313" key="5">
    <source>
        <dbReference type="Proteomes" id="UP001327957"/>
    </source>
</evidence>
<dbReference type="SUPFAM" id="SSF56317">
    <property type="entry name" value="Carbon-nitrogen hydrolase"/>
    <property type="match status" value="1"/>
</dbReference>
<dbReference type="PROSITE" id="PS00920">
    <property type="entry name" value="NITRIL_CHT_1"/>
    <property type="match status" value="1"/>
</dbReference>
<dbReference type="EMBL" id="JASAOK010000002">
    <property type="protein sequence ID" value="KAK6225322.1"/>
    <property type="molecule type" value="Genomic_DNA"/>
</dbReference>
<organism evidence="4 5">
    <name type="scientific">Colletotrichum tabaci</name>
    <dbReference type="NCBI Taxonomy" id="1209068"/>
    <lineage>
        <taxon>Eukaryota</taxon>
        <taxon>Fungi</taxon>
        <taxon>Dikarya</taxon>
        <taxon>Ascomycota</taxon>
        <taxon>Pezizomycotina</taxon>
        <taxon>Sordariomycetes</taxon>
        <taxon>Hypocreomycetidae</taxon>
        <taxon>Glomerellales</taxon>
        <taxon>Glomerellaceae</taxon>
        <taxon>Colletotrichum</taxon>
        <taxon>Colletotrichum destructivum species complex</taxon>
    </lineage>
</organism>
<comment type="similarity">
    <text evidence="1">Belongs to the carbon-nitrogen hydrolase superfamily. Nitrilase family.</text>
</comment>
<gene>
    <name evidence="4" type="ORF">QIS74_01369</name>
</gene>
<evidence type="ECO:0000259" key="3">
    <source>
        <dbReference type="PROSITE" id="PS50263"/>
    </source>
</evidence>
<comment type="caution">
    <text evidence="4">The sequence shown here is derived from an EMBL/GenBank/DDBJ whole genome shotgun (WGS) entry which is preliminary data.</text>
</comment>
<evidence type="ECO:0000256" key="1">
    <source>
        <dbReference type="ARBA" id="ARBA00008129"/>
    </source>
</evidence>
<dbReference type="PANTHER" id="PTHR46044">
    <property type="entry name" value="NITRILASE"/>
    <property type="match status" value="1"/>
</dbReference>
<dbReference type="Proteomes" id="UP001327957">
    <property type="component" value="Unassembled WGS sequence"/>
</dbReference>
<sequence length="314" mass="33873">MVKLAAVEAAPVFLNKSATTKKVCDLILEAGSEGADVIGFPECFISGYPGWHALIAPTNPLVQSLYLRLFESAVEVPGPEVDAISEACKKANVYAVVGINERRADTTGTLFNTQLIFGRDGTLLHKHQKYIPTVGERLIHAPGHTGSKASARTDFGAVSGLICGENGNPLAQYSLGLDYPSVHVASWPHFFSIDHDMSDAIQVAGKAVAFSVGAFVINSAGLVGDEELEAYGTEGEARDFLLGERRKRRATIYGPGGFVVAGPLEEGSDKEILYADVDLQVVKAVKFPFDYAGHYQRPAIFAHHFKKYFDSPEL</sequence>
<dbReference type="InterPro" id="IPR003010">
    <property type="entry name" value="C-N_Hydrolase"/>
</dbReference>
<dbReference type="Pfam" id="PF00795">
    <property type="entry name" value="CN_hydrolase"/>
    <property type="match status" value="1"/>
</dbReference>
<keyword evidence="5" id="KW-1185">Reference proteome</keyword>
<accession>A0AAV9TRU2</accession>
<proteinExistence type="inferred from homology"/>
<dbReference type="GO" id="GO:0016836">
    <property type="term" value="F:hydro-lyase activity"/>
    <property type="evidence" value="ECO:0007669"/>
    <property type="project" value="UniProtKB-ARBA"/>
</dbReference>
<dbReference type="PANTHER" id="PTHR46044:SF1">
    <property type="entry name" value="CN HYDROLASE DOMAIN-CONTAINING PROTEIN"/>
    <property type="match status" value="1"/>
</dbReference>